<keyword evidence="2" id="KW-0560">Oxidoreductase</keyword>
<dbReference type="EMBL" id="VSSQ01031743">
    <property type="protein sequence ID" value="MPM82762.1"/>
    <property type="molecule type" value="Genomic_DNA"/>
</dbReference>
<dbReference type="SUPFAM" id="SSF51430">
    <property type="entry name" value="NAD(P)-linked oxidoreductase"/>
    <property type="match status" value="1"/>
</dbReference>
<dbReference type="InterPro" id="IPR036812">
    <property type="entry name" value="NAD(P)_OxRdtase_dom_sf"/>
</dbReference>
<dbReference type="AlphaFoldDB" id="A0A645D201"/>
<gene>
    <name evidence="2" type="primary">dkgB_1</name>
    <name evidence="2" type="ORF">SDC9_129824</name>
</gene>
<dbReference type="InterPro" id="IPR020471">
    <property type="entry name" value="AKR"/>
</dbReference>
<evidence type="ECO:0000259" key="1">
    <source>
        <dbReference type="Pfam" id="PF00248"/>
    </source>
</evidence>
<proteinExistence type="predicted"/>
<protein>
    <submittedName>
        <fullName evidence="2">2,5-diketo-D-gluconic acid reductase B</fullName>
        <ecNumber evidence="2">1.1.1.346</ecNumber>
    </submittedName>
</protein>
<dbReference type="InterPro" id="IPR023210">
    <property type="entry name" value="NADP_OxRdtase_dom"/>
</dbReference>
<dbReference type="PANTHER" id="PTHR43638">
    <property type="entry name" value="OXIDOREDUCTASE, ALDO/KETO REDUCTASE FAMILY PROTEIN"/>
    <property type="match status" value="1"/>
</dbReference>
<accession>A0A645D201</accession>
<dbReference type="EC" id="1.1.1.346" evidence="2"/>
<organism evidence="2">
    <name type="scientific">bioreactor metagenome</name>
    <dbReference type="NCBI Taxonomy" id="1076179"/>
    <lineage>
        <taxon>unclassified sequences</taxon>
        <taxon>metagenomes</taxon>
        <taxon>ecological metagenomes</taxon>
    </lineage>
</organism>
<feature type="domain" description="NADP-dependent oxidoreductase" evidence="1">
    <location>
        <begin position="9"/>
        <end position="193"/>
    </location>
</feature>
<name>A0A645D201_9ZZZZ</name>
<evidence type="ECO:0000313" key="2">
    <source>
        <dbReference type="EMBL" id="MPM82762.1"/>
    </source>
</evidence>
<dbReference type="Pfam" id="PF00248">
    <property type="entry name" value="Aldo_ket_red"/>
    <property type="match status" value="1"/>
</dbReference>
<dbReference type="PANTHER" id="PTHR43638:SF3">
    <property type="entry name" value="ALDEHYDE REDUCTASE"/>
    <property type="match status" value="1"/>
</dbReference>
<sequence length="207" mass="22967">MSKVFPHNAGKDNIFKSCDASLSRMGTDYLDLYLLHWRGSVPLRETVACMEELVARGKIRHWGVSNFDLDDMRELWSIPKGDACVTNQVLYHLGSRGVEFDLLPWMQQRDVPLMAYCPLAQAGALRRGLLGSAAVRVAAERHNAAPEQILLAFLLTKPGVLPIPRTGQAEHARVNAEAVGLRLSAEDLEELDRAFPAPTSRVPLDIQ</sequence>
<dbReference type="PRINTS" id="PR00069">
    <property type="entry name" value="ALDKETRDTASE"/>
</dbReference>
<dbReference type="Gene3D" id="3.20.20.100">
    <property type="entry name" value="NADP-dependent oxidoreductase domain"/>
    <property type="match status" value="1"/>
</dbReference>
<comment type="caution">
    <text evidence="2">The sequence shown here is derived from an EMBL/GenBank/DDBJ whole genome shotgun (WGS) entry which is preliminary data.</text>
</comment>
<dbReference type="GO" id="GO:0016491">
    <property type="term" value="F:oxidoreductase activity"/>
    <property type="evidence" value="ECO:0007669"/>
    <property type="project" value="UniProtKB-KW"/>
</dbReference>
<reference evidence="2" key="1">
    <citation type="submission" date="2019-08" db="EMBL/GenBank/DDBJ databases">
        <authorList>
            <person name="Kucharzyk K."/>
            <person name="Murdoch R.W."/>
            <person name="Higgins S."/>
            <person name="Loffler F."/>
        </authorList>
    </citation>
    <scope>NUCLEOTIDE SEQUENCE</scope>
</reference>